<dbReference type="Proteomes" id="UP001152321">
    <property type="component" value="Unassembled WGS sequence"/>
</dbReference>
<gene>
    <name evidence="1" type="ORF">NWE73_12285</name>
</gene>
<proteinExistence type="predicted"/>
<evidence type="ECO:0000313" key="1">
    <source>
        <dbReference type="EMBL" id="MDG0817150.1"/>
    </source>
</evidence>
<evidence type="ECO:0000313" key="2">
    <source>
        <dbReference type="Proteomes" id="UP001152321"/>
    </source>
</evidence>
<protein>
    <recommendedName>
        <fullName evidence="3">Transglycosylase SLT domain-containing protein</fullName>
    </recommendedName>
</protein>
<reference evidence="1" key="1">
    <citation type="submission" date="2022-08" db="EMBL/GenBank/DDBJ databases">
        <title>Novel Bdellovibrio Species Isolated from Svalbard: Designation Bdellovibrio svalbardensis.</title>
        <authorList>
            <person name="Mitchell R.J."/>
            <person name="Choi S.Y."/>
        </authorList>
    </citation>
    <scope>NUCLEOTIDE SEQUENCE</scope>
    <source>
        <strain evidence="1">PAP01</strain>
    </source>
</reference>
<accession>A0ABT6DJV1</accession>
<name>A0ABT6DJV1_9BACT</name>
<comment type="caution">
    <text evidence="1">The sequence shown here is derived from an EMBL/GenBank/DDBJ whole genome shotgun (WGS) entry which is preliminary data.</text>
</comment>
<dbReference type="RefSeq" id="WP_277578625.1">
    <property type="nucleotide sequence ID" value="NZ_JANRMI010000003.1"/>
</dbReference>
<organism evidence="1 2">
    <name type="scientific">Bdellovibrio svalbardensis</name>
    <dbReference type="NCBI Taxonomy" id="2972972"/>
    <lineage>
        <taxon>Bacteria</taxon>
        <taxon>Pseudomonadati</taxon>
        <taxon>Bdellovibrionota</taxon>
        <taxon>Bdellovibrionia</taxon>
        <taxon>Bdellovibrionales</taxon>
        <taxon>Pseudobdellovibrionaceae</taxon>
        <taxon>Bdellovibrio</taxon>
    </lineage>
</organism>
<dbReference type="EMBL" id="JANRMI010000003">
    <property type="protein sequence ID" value="MDG0817150.1"/>
    <property type="molecule type" value="Genomic_DNA"/>
</dbReference>
<sequence>MSLNRVWLSILVALFVSVGFVDSSFALSPLEQTLIQEHSLLDSNGYQKWEWMKNDCANCDILLLPTHEEVRTEKVRLFIHALVAHKAELQELYGVHGAEYNLLAHMSVGILGRESLFFTSKRYRLKEAMPWAVRLAKIIEIYLEGSDRNPSNNSRGPTQIKIVPTKVAERFGVTPDNLYIPENAALATMGYLIEALGELKRRVVINKLDFVTPDRYVDYLPYIYFGRTKAIVQNTATPESNSYVQDMKRYMSWIEVYERNTNLPLH</sequence>
<evidence type="ECO:0008006" key="3">
    <source>
        <dbReference type="Google" id="ProtNLM"/>
    </source>
</evidence>
<keyword evidence="2" id="KW-1185">Reference proteome</keyword>